<protein>
    <submittedName>
        <fullName evidence="5">Two-component system, response regulator, stage 0 sporulation protein F</fullName>
    </submittedName>
</protein>
<name>A0A0P1LM36_9BACT</name>
<dbReference type="GO" id="GO:0000160">
    <property type="term" value="P:phosphorelay signal transduction system"/>
    <property type="evidence" value="ECO:0007669"/>
    <property type="project" value="InterPro"/>
</dbReference>
<evidence type="ECO:0000256" key="1">
    <source>
        <dbReference type="ARBA" id="ARBA00022553"/>
    </source>
</evidence>
<sequence length="131" mass="14639">MQKIILLVDDNEVVRITLKEFLTLLGLVVIEASNGKEGLEKALSSEFHILITDYKMPDMTGIEMLKEILKFKQNFKVVILTGFANEIDNEVIKKLGVVAVLEKPVALGVLEKLITQLLANSNHNNHNNKEG</sequence>
<dbReference type="Proteomes" id="UP000182011">
    <property type="component" value="Unassembled WGS sequence"/>
</dbReference>
<dbReference type="InterPro" id="IPR011006">
    <property type="entry name" value="CheY-like_superfamily"/>
</dbReference>
<dbReference type="EMBL" id="CZVI01000020">
    <property type="protein sequence ID" value="CUS90370.1"/>
    <property type="molecule type" value="Genomic_DNA"/>
</dbReference>
<dbReference type="STRING" id="1633631.GCA_001442925_00971"/>
<evidence type="ECO:0000313" key="7">
    <source>
        <dbReference type="Proteomes" id="UP000182200"/>
    </source>
</evidence>
<dbReference type="InterPro" id="IPR001789">
    <property type="entry name" value="Sig_transdc_resp-reg_receiver"/>
</dbReference>
<dbReference type="SUPFAM" id="SSF52172">
    <property type="entry name" value="CheY-like"/>
    <property type="match status" value="1"/>
</dbReference>
<proteinExistence type="predicted"/>
<reference evidence="5 6" key="2">
    <citation type="submission" date="2015-11" db="EMBL/GenBank/DDBJ databases">
        <authorList>
            <person name="Zhang Y."/>
            <person name="Guo Z."/>
        </authorList>
    </citation>
    <scope>NUCLEOTIDE SEQUENCE [LARGE SCALE GENOMIC DNA]</scope>
    <source>
        <strain evidence="5">JGI-4</strain>
    </source>
</reference>
<accession>A0A0P1MXK6</accession>
<keyword evidence="1 2" id="KW-0597">Phosphoprotein</keyword>
<accession>A0A0S4MZG5</accession>
<accession>A0A0P1P3N9</accession>
<feature type="modified residue" description="4-aspartylphosphate" evidence="2">
    <location>
        <position position="53"/>
    </location>
</feature>
<feature type="domain" description="Response regulatory" evidence="3">
    <location>
        <begin position="4"/>
        <end position="118"/>
    </location>
</feature>
<dbReference type="EMBL" id="FAOP01000004">
    <property type="protein sequence ID" value="CUU04268.1"/>
    <property type="molecule type" value="Genomic_DNA"/>
</dbReference>
<evidence type="ECO:0000313" key="5">
    <source>
        <dbReference type="EMBL" id="CUU04268.1"/>
    </source>
</evidence>
<organism evidence="5 6">
    <name type="scientific">Candidatus Kryptonium thompsonii</name>
    <dbReference type="NCBI Taxonomy" id="1633631"/>
    <lineage>
        <taxon>Bacteria</taxon>
        <taxon>Pseudomonadati</taxon>
        <taxon>Candidatus Kryptoniota</taxon>
        <taxon>Candidatus Kryptonium</taxon>
    </lineage>
</organism>
<evidence type="ECO:0000256" key="2">
    <source>
        <dbReference type="PROSITE-ProRule" id="PRU00169"/>
    </source>
</evidence>
<evidence type="ECO:0000259" key="3">
    <source>
        <dbReference type="PROSITE" id="PS50110"/>
    </source>
</evidence>
<gene>
    <name evidence="5" type="ORF">JGI4_00972</name>
    <name evidence="4" type="ORF">JGI8_01422</name>
</gene>
<dbReference type="PANTHER" id="PTHR44591">
    <property type="entry name" value="STRESS RESPONSE REGULATOR PROTEIN 1"/>
    <property type="match status" value="1"/>
</dbReference>
<accession>A0A0P1MI47</accession>
<dbReference type="Gene3D" id="3.40.50.2300">
    <property type="match status" value="1"/>
</dbReference>
<dbReference type="RefSeq" id="WP_047134109.1">
    <property type="nucleotide sequence ID" value="NZ_CZVI01000020.1"/>
</dbReference>
<dbReference type="PROSITE" id="PS50110">
    <property type="entry name" value="RESPONSE_REGULATORY"/>
    <property type="match status" value="1"/>
</dbReference>
<dbReference type="Proteomes" id="UP000182200">
    <property type="component" value="Unassembled WGS sequence"/>
</dbReference>
<accession>A0A0P1LM36</accession>
<accession>A0A0P1LCX2</accession>
<keyword evidence="7" id="KW-1185">Reference proteome</keyword>
<accession>A0A0P1M6E3</accession>
<evidence type="ECO:0000313" key="4">
    <source>
        <dbReference type="EMBL" id="CUS90370.1"/>
    </source>
</evidence>
<dbReference type="Pfam" id="PF00072">
    <property type="entry name" value="Response_reg"/>
    <property type="match status" value="1"/>
</dbReference>
<dbReference type="CDD" id="cd00156">
    <property type="entry name" value="REC"/>
    <property type="match status" value="1"/>
</dbReference>
<dbReference type="InterPro" id="IPR050595">
    <property type="entry name" value="Bact_response_regulator"/>
</dbReference>
<reference evidence="4 7" key="1">
    <citation type="submission" date="2015-11" db="EMBL/GenBank/DDBJ databases">
        <authorList>
            <person name="Varghese N."/>
        </authorList>
    </citation>
    <scope>NUCLEOTIDE SEQUENCE [LARGE SCALE GENOMIC DNA]</scope>
    <source>
        <strain evidence="4 7">JGI-8</strain>
    </source>
</reference>
<dbReference type="SMART" id="SM00448">
    <property type="entry name" value="REC"/>
    <property type="match status" value="1"/>
</dbReference>
<dbReference type="AlphaFoldDB" id="A0A0P1LM36"/>
<accession>A0A0P1MU93</accession>
<evidence type="ECO:0000313" key="6">
    <source>
        <dbReference type="Proteomes" id="UP000182011"/>
    </source>
</evidence>
<dbReference type="PANTHER" id="PTHR44591:SF3">
    <property type="entry name" value="RESPONSE REGULATORY DOMAIN-CONTAINING PROTEIN"/>
    <property type="match status" value="1"/>
</dbReference>